<keyword evidence="2" id="KW-1185">Reference proteome</keyword>
<reference evidence="1" key="1">
    <citation type="submission" date="2020-09" db="EMBL/GenBank/DDBJ databases">
        <title>A novel bacterium of genus Paenibacillus, isolated from South China Sea.</title>
        <authorList>
            <person name="Huang H."/>
            <person name="Mo K."/>
            <person name="Hu Y."/>
        </authorList>
    </citation>
    <scope>NUCLEOTIDE SEQUENCE</scope>
    <source>
        <strain evidence="1">IB182496</strain>
    </source>
</reference>
<dbReference type="Pfam" id="PF14398">
    <property type="entry name" value="ATPgrasp_YheCD"/>
    <property type="match status" value="1"/>
</dbReference>
<gene>
    <name evidence="1" type="ORF">IDH44_23950</name>
</gene>
<evidence type="ECO:0000313" key="2">
    <source>
        <dbReference type="Proteomes" id="UP000621560"/>
    </source>
</evidence>
<dbReference type="SUPFAM" id="SSF56059">
    <property type="entry name" value="Glutathione synthetase ATP-binding domain-like"/>
    <property type="match status" value="1"/>
</dbReference>
<comment type="caution">
    <text evidence="1">The sequence shown here is derived from an EMBL/GenBank/DDBJ whole genome shotgun (WGS) entry which is preliminary data.</text>
</comment>
<dbReference type="AlphaFoldDB" id="A0A927BZ45"/>
<organism evidence="1 2">
    <name type="scientific">Paenibacillus sabuli</name>
    <dbReference type="NCBI Taxonomy" id="2772509"/>
    <lineage>
        <taxon>Bacteria</taxon>
        <taxon>Bacillati</taxon>
        <taxon>Bacillota</taxon>
        <taxon>Bacilli</taxon>
        <taxon>Bacillales</taxon>
        <taxon>Paenibacillaceae</taxon>
        <taxon>Paenibacillus</taxon>
    </lineage>
</organism>
<dbReference type="Proteomes" id="UP000621560">
    <property type="component" value="Unassembled WGS sequence"/>
</dbReference>
<dbReference type="RefSeq" id="WP_190921357.1">
    <property type="nucleotide sequence ID" value="NZ_JACXIZ010000059.1"/>
</dbReference>
<evidence type="ECO:0000313" key="1">
    <source>
        <dbReference type="EMBL" id="MBD2848260.1"/>
    </source>
</evidence>
<dbReference type="EMBL" id="JACXIZ010000059">
    <property type="protein sequence ID" value="MBD2848260.1"/>
    <property type="molecule type" value="Genomic_DNA"/>
</dbReference>
<proteinExistence type="predicted"/>
<name>A0A927BZ45_9BACL</name>
<dbReference type="InterPro" id="IPR026838">
    <property type="entry name" value="YheC/D"/>
</dbReference>
<protein>
    <submittedName>
        <fullName evidence="1">YheC/YheD family protein</fullName>
    </submittedName>
</protein>
<accession>A0A927BZ45</accession>
<sequence>MAVGLNHERQIGEVASTKPVLAILTVDDDVHFFRGNRNNFADLLRTGKEIGFVSYVLTTKNLKLSKQRVKGFVFSESTQTWYHRSFPLPDIIYNRIPLREDEVQPAVQRKLAAVLKRRDIRMFNPAFFDKWTLFEWLKLSRTTRPFTPSTRRLVSRAGLSRMLRKHAFLYLKPVSGKAGMGIMTILIQPEKSMPYRLKIQEKRKSVTYRCASLAQLWARIKKQSGKEPYIAQQGIELASYKDRQFDLRALVQKNGRGQWDITGIGARLAGSSSITTHVPRGGSIEDPERMLSHAFGQEQAHRIFVKVKNTALLIARQIERASGHQLGEMSMDLGVDATGHIWFFEANAKPMKFDEPHIRKKSLERIYHYGLYLIKQRVGKSGGA</sequence>